<evidence type="ECO:0000313" key="1">
    <source>
        <dbReference type="EMBL" id="ELZ40265.1"/>
    </source>
</evidence>
<organism evidence="1 2">
    <name type="scientific">Halorubrum californiense DSM 19288</name>
    <dbReference type="NCBI Taxonomy" id="1227465"/>
    <lineage>
        <taxon>Archaea</taxon>
        <taxon>Methanobacteriati</taxon>
        <taxon>Methanobacteriota</taxon>
        <taxon>Stenosarchaea group</taxon>
        <taxon>Halobacteria</taxon>
        <taxon>Halobacteriales</taxon>
        <taxon>Haloferacaceae</taxon>
        <taxon>Halorubrum</taxon>
    </lineage>
</organism>
<dbReference type="EMBL" id="AOJK01000072">
    <property type="protein sequence ID" value="ELZ40265.1"/>
    <property type="molecule type" value="Genomic_DNA"/>
</dbReference>
<keyword evidence="2" id="KW-1185">Reference proteome</keyword>
<sequence length="121" mass="14274">MKRVVEVLVDSVFRVSVHEIHKYKKWLLGLSSFFFRYPTQFGSALVRWPTDREFEHQILKIIPQCTFHIFVHRERIARRECLLQCNQVLLDAGIQIGIVHDMFPSCSSVSIKEFIKSVVRL</sequence>
<accession>M0DXI8</accession>
<evidence type="ECO:0000313" key="2">
    <source>
        <dbReference type="Proteomes" id="UP000011586"/>
    </source>
</evidence>
<proteinExistence type="predicted"/>
<reference evidence="1 2" key="1">
    <citation type="journal article" date="2014" name="PLoS Genet.">
        <title>Phylogenetically driven sequencing of extremely halophilic archaea reveals strategies for static and dynamic osmo-response.</title>
        <authorList>
            <person name="Becker E.A."/>
            <person name="Seitzer P.M."/>
            <person name="Tritt A."/>
            <person name="Larsen D."/>
            <person name="Krusor M."/>
            <person name="Yao A.I."/>
            <person name="Wu D."/>
            <person name="Madern D."/>
            <person name="Eisen J.A."/>
            <person name="Darling A.E."/>
            <person name="Facciotti M.T."/>
        </authorList>
    </citation>
    <scope>NUCLEOTIDE SEQUENCE [LARGE SCALE GENOMIC DNA]</scope>
    <source>
        <strain evidence="1 2">DSM 19288</strain>
    </source>
</reference>
<gene>
    <name evidence="1" type="ORF">C463_15130</name>
</gene>
<comment type="caution">
    <text evidence="1">The sequence shown here is derived from an EMBL/GenBank/DDBJ whole genome shotgun (WGS) entry which is preliminary data.</text>
</comment>
<name>M0DXI8_9EURY</name>
<dbReference type="Proteomes" id="UP000011586">
    <property type="component" value="Unassembled WGS sequence"/>
</dbReference>
<protein>
    <submittedName>
        <fullName evidence="1">Uncharacterized protein</fullName>
    </submittedName>
</protein>
<dbReference type="AlphaFoldDB" id="M0DXI8"/>